<dbReference type="Gene3D" id="1.25.40.180">
    <property type="match status" value="1"/>
</dbReference>
<dbReference type="Gene3D" id="3.90.550.10">
    <property type="entry name" value="Spore Coat Polysaccharide Biosynthesis Protein SpsA, Chain A"/>
    <property type="match status" value="1"/>
</dbReference>
<comment type="catalytic activity">
    <reaction evidence="5">
        <text>alpha-D-glucose 1-phosphate + UTP + H(+) = UDP-alpha-D-glucose + diphosphate</text>
        <dbReference type="Rhea" id="RHEA:19889"/>
        <dbReference type="ChEBI" id="CHEBI:15378"/>
        <dbReference type="ChEBI" id="CHEBI:33019"/>
        <dbReference type="ChEBI" id="CHEBI:46398"/>
        <dbReference type="ChEBI" id="CHEBI:58601"/>
        <dbReference type="ChEBI" id="CHEBI:58885"/>
        <dbReference type="EC" id="2.7.7.9"/>
    </reaction>
</comment>
<dbReference type="SUPFAM" id="SSF48371">
    <property type="entry name" value="ARM repeat"/>
    <property type="match status" value="1"/>
</dbReference>
<dbReference type="InterPro" id="IPR002618">
    <property type="entry name" value="UDPGP_fam"/>
</dbReference>
<protein>
    <recommendedName>
        <fullName evidence="2">UTP--glucose-1-phosphate uridylyltransferase</fullName>
        <ecNumber evidence="2">2.7.7.9</ecNumber>
    </recommendedName>
</protein>
<evidence type="ECO:0000256" key="5">
    <source>
        <dbReference type="ARBA" id="ARBA00048128"/>
    </source>
</evidence>
<organism evidence="7 8">
    <name type="scientific">Chlorella sorokiniana</name>
    <name type="common">Freshwater green alga</name>
    <dbReference type="NCBI Taxonomy" id="3076"/>
    <lineage>
        <taxon>Eukaryota</taxon>
        <taxon>Viridiplantae</taxon>
        <taxon>Chlorophyta</taxon>
        <taxon>core chlorophytes</taxon>
        <taxon>Trebouxiophyceae</taxon>
        <taxon>Chlorellales</taxon>
        <taxon>Chlorellaceae</taxon>
        <taxon>Chlorella clade</taxon>
        <taxon>Chlorella</taxon>
    </lineage>
</organism>
<evidence type="ECO:0000256" key="1">
    <source>
        <dbReference type="ARBA" id="ARBA00010401"/>
    </source>
</evidence>
<keyword evidence="8" id="KW-1185">Reference proteome</keyword>
<proteinExistence type="inferred from homology"/>
<dbReference type="GO" id="GO:0003983">
    <property type="term" value="F:UTP:glucose-1-phosphate uridylyltransferase activity"/>
    <property type="evidence" value="ECO:0007669"/>
    <property type="project" value="UniProtKB-EC"/>
</dbReference>
<dbReference type="PROSITE" id="PS51366">
    <property type="entry name" value="MI"/>
    <property type="match status" value="1"/>
</dbReference>
<dbReference type="Gene3D" id="2.160.10.10">
    <property type="entry name" value="Hexapeptide repeat proteins"/>
    <property type="match status" value="1"/>
</dbReference>
<sequence length="777" mass="83848">MAAAAVAPPEVQKEAEVIPWELFQQKMTKAGLSQAAQDAFKMNYEQLVAGVTGLVPDSEIEPVQQLPRLEELHAGETADLKDLLRQTAVLKLNGGLGTSMGLEKAKSLLEVKNGKTFLDLIAEQVKHTRQKFGSKVRFVLMNSFSTSDDTKSYLRKSHGDLLDEPDVELMQNMSCKVDAATLKPAQYPENPELEWCPPGHGDIYPSLLGSGMLDRLIADGITYLFVSNSDNLGATLDLDLLAYFARTDKGFLMEVCERQSSDKKGGHLARRKQDGRLMLRESAMCPDSDKDKFEDISLHKFFNTNNLWVNLRKLKATLDASGGALRLPLIKNKKTVNPRDSSTEPVFQLETAMGSAIECFDDADAVVVPRSRFAPVKTCNDLFALRSDAYRVTEESTVVLAAPTPPLIKLDDKHYKLVDQLESLAPSVPSLIECTSLTVKGPVRFEGGVAIRGDVALTNGTGKPLEPAIQLLVELRSSENEESQQVAGWALLCFCETSPALLRSTSSGHERAIAAQTFTALVRNLDIQQAAGETGEAAAPAGSEPKHDWETSGRGLCRGLLANVFQIADDEGEGEAMVEGLACIKGLLEDGVPLADLLDTLVSAAFDEAYISKREDTGLLAKMMRDAAELGILQGPEVVEGMRRVLCDLDDISVDVPKEPVYKGQVLGGLLAGGGADLAAIAEHVRTADAQPDEIQEGVDTMLVGGSGAAKTIGSLLQQLAAEKGEEATSEVWGATGLHLATFLPAGDREDEEELNKLKEQFGLQFLPEPTALVPAP</sequence>
<dbReference type="STRING" id="3076.A0A2P6TLK5"/>
<evidence type="ECO:0000259" key="6">
    <source>
        <dbReference type="PROSITE" id="PS51366"/>
    </source>
</evidence>
<comment type="similarity">
    <text evidence="1">Belongs to the UDPGP type 1 family.</text>
</comment>
<keyword evidence="3" id="KW-0808">Transferase</keyword>
<evidence type="ECO:0000256" key="3">
    <source>
        <dbReference type="ARBA" id="ARBA00022679"/>
    </source>
</evidence>
<dbReference type="Pfam" id="PF01704">
    <property type="entry name" value="UDPGP"/>
    <property type="match status" value="1"/>
</dbReference>
<feature type="domain" description="MI" evidence="6">
    <location>
        <begin position="559"/>
        <end position="686"/>
    </location>
</feature>
<dbReference type="InterPro" id="IPR016024">
    <property type="entry name" value="ARM-type_fold"/>
</dbReference>
<dbReference type="EMBL" id="LHPG02000012">
    <property type="protein sequence ID" value="PRW45177.1"/>
    <property type="molecule type" value="Genomic_DNA"/>
</dbReference>
<evidence type="ECO:0000256" key="4">
    <source>
        <dbReference type="ARBA" id="ARBA00022695"/>
    </source>
</evidence>
<accession>A0A2P6TLK5</accession>
<comment type="caution">
    <text evidence="7">The sequence shown here is derived from an EMBL/GenBank/DDBJ whole genome shotgun (WGS) entry which is preliminary data.</text>
</comment>
<dbReference type="AlphaFoldDB" id="A0A2P6TLK5"/>
<dbReference type="SUPFAM" id="SSF53448">
    <property type="entry name" value="Nucleotide-diphospho-sugar transferases"/>
    <property type="match status" value="1"/>
</dbReference>
<dbReference type="EC" id="2.7.7.9" evidence="2"/>
<reference evidence="7 8" key="1">
    <citation type="journal article" date="2018" name="Plant J.">
        <title>Genome sequences of Chlorella sorokiniana UTEX 1602 and Micractinium conductrix SAG 241.80: implications to maltose excretion by a green alga.</title>
        <authorList>
            <person name="Arriola M.B."/>
            <person name="Velmurugan N."/>
            <person name="Zhang Y."/>
            <person name="Plunkett M.H."/>
            <person name="Hondzo H."/>
            <person name="Barney B.M."/>
        </authorList>
    </citation>
    <scope>NUCLEOTIDE SEQUENCE [LARGE SCALE GENOMIC DNA]</scope>
    <source>
        <strain evidence="8">UTEX 1602</strain>
    </source>
</reference>
<dbReference type="PANTHER" id="PTHR43511">
    <property type="match status" value="1"/>
</dbReference>
<dbReference type="CDD" id="cd00897">
    <property type="entry name" value="UGPase_euk"/>
    <property type="match status" value="1"/>
</dbReference>
<dbReference type="OrthoDB" id="932129at2759"/>
<dbReference type="InterPro" id="IPR016267">
    <property type="entry name" value="UDPGP_trans"/>
</dbReference>
<keyword evidence="4" id="KW-0548">Nucleotidyltransferase</keyword>
<dbReference type="Proteomes" id="UP000239899">
    <property type="component" value="Unassembled WGS sequence"/>
</dbReference>
<dbReference type="GO" id="GO:0006011">
    <property type="term" value="P:UDP-alpha-D-glucose metabolic process"/>
    <property type="evidence" value="ECO:0007669"/>
    <property type="project" value="InterPro"/>
</dbReference>
<dbReference type="InterPro" id="IPR029044">
    <property type="entry name" value="Nucleotide-diphossugar_trans"/>
</dbReference>
<evidence type="ECO:0000313" key="7">
    <source>
        <dbReference type="EMBL" id="PRW45177.1"/>
    </source>
</evidence>
<dbReference type="InterPro" id="IPR003891">
    <property type="entry name" value="Initiation_fac_eIF4g_MI"/>
</dbReference>
<name>A0A2P6TLK5_CHLSO</name>
<evidence type="ECO:0000313" key="8">
    <source>
        <dbReference type="Proteomes" id="UP000239899"/>
    </source>
</evidence>
<gene>
    <name evidence="7" type="ORF">C2E21_6428</name>
</gene>
<evidence type="ECO:0000256" key="2">
    <source>
        <dbReference type="ARBA" id="ARBA00012415"/>
    </source>
</evidence>